<sequence length="660" mass="76358">MMTLPFHLRRLIYCSLLLCLVYIAAQIVWSQRGMGYLDDIDREARLKEISRMLQPSQQQTWRKLVGGGQACRHPHLEVHNRDIMKFIKPVPPIDCGEKTDWVQINGSTAFITDQARSRHGDIECAFTDIIRSNDHAVHDGITTQTHTEYNLEESDFVKVHCKSSQGDVWHNVMAGVRHDQDVLDRTGWDKVSSDALHLNVLIWGFDSLSHNMFIRKLPRSYHYMHDTLQAIELQGYNIVGDGTPQALIPILTGKTELELPETRKRMGDKASYVNVYPFLWKEYQEKGYVTAYLEDCPTIGTFTYRLKGFDTQPTDHYMRPYYMAASSEYSSHKKFCMGSVPRHKVMMDYIHNLYRVYRDKPKFMFAFHGELSHDSYNQIGATDQDMLDWLTTFREEGHLNNTLLVMMSDHGHRFMDIRNTQQGKQEERMPMFAFVFPPWFERAYPDIIGTFKNNAHRLTTPFDINPTLRDLLHFQGGGKGDIHNRSISLFKEIPLERTCSDAYIEPHWCACLDWEEVSLADSVVKRAARAFVDFLNKYTSEYRKLCSSLRLERVQWAARLVPNKGLLDFRRNADLDGFVADLTAHTDITQTVYQLKVATVPGGGLFEVSVRHDIGDNSFTIRVSDISRINRYGSSAHCVEDSAEHLRKYCYCKTLVKKDP</sequence>
<dbReference type="InterPro" id="IPR004245">
    <property type="entry name" value="DUF229"/>
</dbReference>
<protein>
    <submittedName>
        <fullName evidence="1">Uncharacterized protein</fullName>
    </submittedName>
</protein>
<dbReference type="Pfam" id="PF02995">
    <property type="entry name" value="DUF229"/>
    <property type="match status" value="1"/>
</dbReference>
<dbReference type="PANTHER" id="PTHR10974:SF73">
    <property type="entry name" value="FI21235P1"/>
    <property type="match status" value="1"/>
</dbReference>
<organism evidence="1">
    <name type="scientific">Timema bartmani</name>
    <dbReference type="NCBI Taxonomy" id="61472"/>
    <lineage>
        <taxon>Eukaryota</taxon>
        <taxon>Metazoa</taxon>
        <taxon>Ecdysozoa</taxon>
        <taxon>Arthropoda</taxon>
        <taxon>Hexapoda</taxon>
        <taxon>Insecta</taxon>
        <taxon>Pterygota</taxon>
        <taxon>Neoptera</taxon>
        <taxon>Polyneoptera</taxon>
        <taxon>Phasmatodea</taxon>
        <taxon>Timematodea</taxon>
        <taxon>Timematoidea</taxon>
        <taxon>Timematidae</taxon>
        <taxon>Timema</taxon>
    </lineage>
</organism>
<dbReference type="CDD" id="cd16021">
    <property type="entry name" value="ALP_like"/>
    <property type="match status" value="1"/>
</dbReference>
<dbReference type="AlphaFoldDB" id="A0A7R9F406"/>
<dbReference type="Gene3D" id="3.40.720.10">
    <property type="entry name" value="Alkaline Phosphatase, subunit A"/>
    <property type="match status" value="1"/>
</dbReference>
<gene>
    <name evidence="1" type="ORF">TBIB3V08_LOCUS8946</name>
</gene>
<dbReference type="InterPro" id="IPR017850">
    <property type="entry name" value="Alkaline_phosphatase_core_sf"/>
</dbReference>
<dbReference type="GO" id="GO:0005615">
    <property type="term" value="C:extracellular space"/>
    <property type="evidence" value="ECO:0007669"/>
    <property type="project" value="TreeGrafter"/>
</dbReference>
<dbReference type="PANTHER" id="PTHR10974">
    <property type="entry name" value="FI08016P-RELATED"/>
    <property type="match status" value="1"/>
</dbReference>
<dbReference type="SUPFAM" id="SSF53649">
    <property type="entry name" value="Alkaline phosphatase-like"/>
    <property type="match status" value="1"/>
</dbReference>
<accession>A0A7R9F406</accession>
<dbReference type="FunFam" id="3.40.720.10:FF:000017">
    <property type="entry name" value="Predicted protein"/>
    <property type="match status" value="1"/>
</dbReference>
<name>A0A7R9F406_9NEOP</name>
<proteinExistence type="predicted"/>
<evidence type="ECO:0000313" key="1">
    <source>
        <dbReference type="EMBL" id="CAD7446619.1"/>
    </source>
</evidence>
<reference evidence="1" key="1">
    <citation type="submission" date="2020-11" db="EMBL/GenBank/DDBJ databases">
        <authorList>
            <person name="Tran Van P."/>
        </authorList>
    </citation>
    <scope>NUCLEOTIDE SEQUENCE</scope>
</reference>
<dbReference type="EMBL" id="OD568152">
    <property type="protein sequence ID" value="CAD7446619.1"/>
    <property type="molecule type" value="Genomic_DNA"/>
</dbReference>